<dbReference type="CDD" id="cd00093">
    <property type="entry name" value="HTH_XRE"/>
    <property type="match status" value="1"/>
</dbReference>
<name>A0ABP8Y944_9MICO</name>
<dbReference type="Proteomes" id="UP001500556">
    <property type="component" value="Unassembled WGS sequence"/>
</dbReference>
<reference evidence="2" key="1">
    <citation type="journal article" date="2019" name="Int. J. Syst. Evol. Microbiol.">
        <title>The Global Catalogue of Microorganisms (GCM) 10K type strain sequencing project: providing services to taxonomists for standard genome sequencing and annotation.</title>
        <authorList>
            <consortium name="The Broad Institute Genomics Platform"/>
            <consortium name="The Broad Institute Genome Sequencing Center for Infectious Disease"/>
            <person name="Wu L."/>
            <person name="Ma J."/>
        </authorList>
    </citation>
    <scope>NUCLEOTIDE SEQUENCE [LARGE SCALE GENOMIC DNA]</scope>
    <source>
        <strain evidence="2">JCM 18961</strain>
    </source>
</reference>
<accession>A0ABP8Y944</accession>
<sequence length="141" mass="16141">MSGYPPRHWPGRGDDIINALQLLMHEWVDRHPGENWSTIARRAGMPRSTVHDWATRETRRQTPNPATLERLLVGMPGVDPIELRQAAADAAGYRFEMPDEANTPEGRLLVTTFSKLDDRRREELCARARYLFQEMTEANGT</sequence>
<gene>
    <name evidence="1" type="ORF">GCM10025782_23140</name>
</gene>
<protein>
    <recommendedName>
        <fullName evidence="3">HTH cro/C1-type domain-containing protein</fullName>
    </recommendedName>
</protein>
<dbReference type="InterPro" id="IPR001387">
    <property type="entry name" value="Cro/C1-type_HTH"/>
</dbReference>
<comment type="caution">
    <text evidence="1">The sequence shown here is derived from an EMBL/GenBank/DDBJ whole genome shotgun (WGS) entry which is preliminary data.</text>
</comment>
<keyword evidence="2" id="KW-1185">Reference proteome</keyword>
<proteinExistence type="predicted"/>
<evidence type="ECO:0000313" key="1">
    <source>
        <dbReference type="EMBL" id="GAA4724477.1"/>
    </source>
</evidence>
<organism evidence="1 2">
    <name type="scientific">Pedococcus ginsenosidimutans</name>
    <dbReference type="NCBI Taxonomy" id="490570"/>
    <lineage>
        <taxon>Bacteria</taxon>
        <taxon>Bacillati</taxon>
        <taxon>Actinomycetota</taxon>
        <taxon>Actinomycetes</taxon>
        <taxon>Micrococcales</taxon>
        <taxon>Intrasporangiaceae</taxon>
        <taxon>Pedococcus</taxon>
    </lineage>
</organism>
<evidence type="ECO:0008006" key="3">
    <source>
        <dbReference type="Google" id="ProtNLM"/>
    </source>
</evidence>
<evidence type="ECO:0000313" key="2">
    <source>
        <dbReference type="Proteomes" id="UP001500556"/>
    </source>
</evidence>
<dbReference type="EMBL" id="BAABLO010000011">
    <property type="protein sequence ID" value="GAA4724477.1"/>
    <property type="molecule type" value="Genomic_DNA"/>
</dbReference>